<protein>
    <submittedName>
        <fullName evidence="3">Uncharacterized protein</fullName>
    </submittedName>
</protein>
<sequence>MQEDGLIMFHVVNSDHRPVNDPAAMDAVKKLRACLPFKTKKVVVGRLFEPDREHLVEYMGFHQHRVSQTVFGSSEIVFGNSVRDTINGLEEKGLERACIPLSFGGDYVYYEKFNNWIRSRLSIEGAMIGAPPVRNTATANEVASRGLNDLVSKALISMATTGTQDEEDNSSSSGKRVVERLPGETEAAFEKRRAYIYGKRSYARKRRKLGNLQEQCQFLEEVKMARQTENYRLQNLLKQARAAVMNFSEVVDWH</sequence>
<dbReference type="AlphaFoldDB" id="A0A6S8IZN3"/>
<organism evidence="3">
    <name type="scientific">Amphora coffeiformis</name>
    <dbReference type="NCBI Taxonomy" id="265554"/>
    <lineage>
        <taxon>Eukaryota</taxon>
        <taxon>Sar</taxon>
        <taxon>Stramenopiles</taxon>
        <taxon>Ochrophyta</taxon>
        <taxon>Bacillariophyta</taxon>
        <taxon>Bacillariophyceae</taxon>
        <taxon>Bacillariophycidae</taxon>
        <taxon>Thalassiophysales</taxon>
        <taxon>Catenulaceae</taxon>
        <taxon>Amphora</taxon>
    </lineage>
</organism>
<reference evidence="3" key="1">
    <citation type="submission" date="2021-01" db="EMBL/GenBank/DDBJ databases">
        <authorList>
            <person name="Corre E."/>
            <person name="Pelletier E."/>
            <person name="Niang G."/>
            <person name="Scheremetjew M."/>
            <person name="Finn R."/>
            <person name="Kale V."/>
            <person name="Holt S."/>
            <person name="Cochrane G."/>
            <person name="Meng A."/>
            <person name="Brown T."/>
            <person name="Cohen L."/>
        </authorList>
    </citation>
    <scope>NUCLEOTIDE SEQUENCE</scope>
    <source>
        <strain evidence="3">CCMP127</strain>
    </source>
</reference>
<dbReference type="EMBL" id="HBIM01000544">
    <property type="protein sequence ID" value="CAE0402183.1"/>
    <property type="molecule type" value="Transcribed_RNA"/>
</dbReference>
<accession>A0A6S8IZN3</accession>
<evidence type="ECO:0000313" key="2">
    <source>
        <dbReference type="EMBL" id="CAE0402183.1"/>
    </source>
</evidence>
<proteinExistence type="predicted"/>
<name>A0A6S8IZN3_9STRA</name>
<evidence type="ECO:0000313" key="1">
    <source>
        <dbReference type="EMBL" id="CAE0402182.1"/>
    </source>
</evidence>
<gene>
    <name evidence="1" type="ORF">ACOF00016_LOCUS477</name>
    <name evidence="2" type="ORF">ACOF00016_LOCUS478</name>
    <name evidence="3" type="ORF">ACOF00016_LOCUS479</name>
</gene>
<evidence type="ECO:0000313" key="3">
    <source>
        <dbReference type="EMBL" id="CAE0402184.1"/>
    </source>
</evidence>
<dbReference type="EMBL" id="HBIM01000545">
    <property type="protein sequence ID" value="CAE0402184.1"/>
    <property type="molecule type" value="Transcribed_RNA"/>
</dbReference>
<dbReference type="EMBL" id="HBIM01000543">
    <property type="protein sequence ID" value="CAE0402182.1"/>
    <property type="molecule type" value="Transcribed_RNA"/>
</dbReference>